<protein>
    <submittedName>
        <fullName evidence="10">Uncharacterized protein</fullName>
    </submittedName>
</protein>
<evidence type="ECO:0000256" key="9">
    <source>
        <dbReference type="ARBA" id="ARBA00023136"/>
    </source>
</evidence>
<sequence length="79" mass="8794">MAFLQSSPAASQILPKVEELVAKERELQERLMTKHSAAVDGYEKKSGGREIENRVAAQQQKIAALRQGLEDILEFIGEI</sequence>
<dbReference type="Proteomes" id="UP000593562">
    <property type="component" value="Unassembled WGS sequence"/>
</dbReference>
<evidence type="ECO:0000256" key="1">
    <source>
        <dbReference type="ARBA" id="ARBA00002791"/>
    </source>
</evidence>
<dbReference type="PANTHER" id="PTHR21049">
    <property type="entry name" value="RIBOPHORIN I"/>
    <property type="match status" value="1"/>
</dbReference>
<accession>A0A7J7CZ94</accession>
<evidence type="ECO:0000256" key="3">
    <source>
        <dbReference type="ARBA" id="ARBA00004922"/>
    </source>
</evidence>
<keyword evidence="11" id="KW-1185">Reference proteome</keyword>
<dbReference type="InParanoid" id="A0A7J7CZ94"/>
<proteinExistence type="inferred from homology"/>
<keyword evidence="5" id="KW-0812">Transmembrane</keyword>
<evidence type="ECO:0000256" key="4">
    <source>
        <dbReference type="ARBA" id="ARBA00008905"/>
    </source>
</evidence>
<keyword evidence="8" id="KW-1133">Transmembrane helix</keyword>
<evidence type="ECO:0000256" key="5">
    <source>
        <dbReference type="ARBA" id="ARBA00022692"/>
    </source>
</evidence>
<comment type="similarity">
    <text evidence="4">Belongs to the OST1 family.</text>
</comment>
<evidence type="ECO:0000256" key="2">
    <source>
        <dbReference type="ARBA" id="ARBA00004115"/>
    </source>
</evidence>
<keyword evidence="9" id="KW-0472">Membrane</keyword>
<comment type="caution">
    <text evidence="10">The sequence shown here is derived from an EMBL/GenBank/DDBJ whole genome shotgun (WGS) entry which is preliminary data.</text>
</comment>
<evidence type="ECO:0000313" key="11">
    <source>
        <dbReference type="Proteomes" id="UP000593562"/>
    </source>
</evidence>
<comment type="function">
    <text evidence="1">Subunit of the oligosaccharyl transferase (OST) complex that catalyzes the initial transfer of a defined glycan (Glc(3)Man(9)GlcNAc(2) in eukaryotes) from the lipid carrier dolichol-pyrophosphate to an asparagine residue within an Asn-X-Ser/Thr consensus motif in nascent polypeptide chains, the first step in protein N-glycosylation. N-glycosylation occurs cotranslationally and the complex associates with the Sec61 complex at the channel-forming translocon complex that mediates protein translocation across the endoplasmic reticulum (ER). All subunits are required for a maximal enzyme activity.</text>
</comment>
<evidence type="ECO:0000256" key="8">
    <source>
        <dbReference type="ARBA" id="ARBA00022989"/>
    </source>
</evidence>
<dbReference type="GO" id="GO:0008250">
    <property type="term" value="C:oligosaccharyltransferase complex"/>
    <property type="evidence" value="ECO:0007669"/>
    <property type="project" value="TreeGrafter"/>
</dbReference>
<keyword evidence="6" id="KW-0732">Signal</keyword>
<comment type="subcellular location">
    <subcellularLocation>
        <location evidence="2">Endoplasmic reticulum membrane</location>
        <topology evidence="2">Single-pass type I membrane protein</topology>
    </subcellularLocation>
</comment>
<gene>
    <name evidence="10" type="ORF">HS088_TW12G00492</name>
</gene>
<organism evidence="10 11">
    <name type="scientific">Tripterygium wilfordii</name>
    <name type="common">Thunder God vine</name>
    <dbReference type="NCBI Taxonomy" id="458696"/>
    <lineage>
        <taxon>Eukaryota</taxon>
        <taxon>Viridiplantae</taxon>
        <taxon>Streptophyta</taxon>
        <taxon>Embryophyta</taxon>
        <taxon>Tracheophyta</taxon>
        <taxon>Spermatophyta</taxon>
        <taxon>Magnoliopsida</taxon>
        <taxon>eudicotyledons</taxon>
        <taxon>Gunneridae</taxon>
        <taxon>Pentapetalae</taxon>
        <taxon>rosids</taxon>
        <taxon>fabids</taxon>
        <taxon>Celastrales</taxon>
        <taxon>Celastraceae</taxon>
        <taxon>Tripterygium</taxon>
    </lineage>
</organism>
<dbReference type="EMBL" id="JAAARO010000012">
    <property type="protein sequence ID" value="KAF5739289.1"/>
    <property type="molecule type" value="Genomic_DNA"/>
</dbReference>
<name>A0A7J7CZ94_TRIWF</name>
<reference evidence="10 11" key="1">
    <citation type="journal article" date="2020" name="Nat. Commun.">
        <title>Genome of Tripterygium wilfordii and identification of cytochrome P450 involved in triptolide biosynthesis.</title>
        <authorList>
            <person name="Tu L."/>
            <person name="Su P."/>
            <person name="Zhang Z."/>
            <person name="Gao L."/>
            <person name="Wang J."/>
            <person name="Hu T."/>
            <person name="Zhou J."/>
            <person name="Zhang Y."/>
            <person name="Zhao Y."/>
            <person name="Liu Y."/>
            <person name="Song Y."/>
            <person name="Tong Y."/>
            <person name="Lu Y."/>
            <person name="Yang J."/>
            <person name="Xu C."/>
            <person name="Jia M."/>
            <person name="Peters R.J."/>
            <person name="Huang L."/>
            <person name="Gao W."/>
        </authorList>
    </citation>
    <scope>NUCLEOTIDE SEQUENCE [LARGE SCALE GENOMIC DNA]</scope>
    <source>
        <strain evidence="11">cv. XIE 37</strain>
        <tissue evidence="10">Leaf</tissue>
    </source>
</reference>
<dbReference type="AlphaFoldDB" id="A0A7J7CZ94"/>
<evidence type="ECO:0000313" key="10">
    <source>
        <dbReference type="EMBL" id="KAF5739289.1"/>
    </source>
</evidence>
<dbReference type="InterPro" id="IPR007676">
    <property type="entry name" value="Ribophorin_I"/>
</dbReference>
<keyword evidence="7" id="KW-0256">Endoplasmic reticulum</keyword>
<dbReference type="PANTHER" id="PTHR21049:SF0">
    <property type="entry name" value="DOLICHYL-DIPHOSPHOOLIGOSACCHARIDE--PROTEIN GLYCOSYLTRANSFERASE SUBUNIT 1"/>
    <property type="match status" value="1"/>
</dbReference>
<comment type="pathway">
    <text evidence="3">Protein modification; protein glycosylation.</text>
</comment>
<evidence type="ECO:0000256" key="7">
    <source>
        <dbReference type="ARBA" id="ARBA00022824"/>
    </source>
</evidence>
<evidence type="ECO:0000256" key="6">
    <source>
        <dbReference type="ARBA" id="ARBA00022729"/>
    </source>
</evidence>
<dbReference type="GO" id="GO:0018279">
    <property type="term" value="P:protein N-linked glycosylation via asparagine"/>
    <property type="evidence" value="ECO:0007669"/>
    <property type="project" value="TreeGrafter"/>
</dbReference>